<comment type="caution">
    <text evidence="2">The sequence shown here is derived from an EMBL/GenBank/DDBJ whole genome shotgun (WGS) entry which is preliminary data.</text>
</comment>
<dbReference type="InterPro" id="IPR004252">
    <property type="entry name" value="Probable_transposase_24"/>
</dbReference>
<reference evidence="3" key="1">
    <citation type="submission" date="2014-09" db="EMBL/GenBank/DDBJ databases">
        <authorList>
            <person name="Mudge J."/>
            <person name="Ramaraj T."/>
            <person name="Lindquist I.E."/>
            <person name="Bharti A.K."/>
            <person name="Sundararajan A."/>
            <person name="Cameron C.T."/>
            <person name="Woodward J.E."/>
            <person name="May G.D."/>
            <person name="Brubaker C."/>
            <person name="Broadhvest J."/>
            <person name="Wilkins T.A."/>
        </authorList>
    </citation>
    <scope>NUCLEOTIDE SEQUENCE</scope>
    <source>
        <strain evidence="3">cv. AKA8401</strain>
    </source>
</reference>
<keyword evidence="3" id="KW-1185">Reference proteome</keyword>
<evidence type="ECO:0000313" key="2">
    <source>
        <dbReference type="EMBL" id="KHG07662.1"/>
    </source>
</evidence>
<dbReference type="Pfam" id="PF03004">
    <property type="entry name" value="Transposase_24"/>
    <property type="match status" value="1"/>
</dbReference>
<accession>A0A0B0N4R4</accession>
<protein>
    <submittedName>
        <fullName evidence="2">Methionine--tRNA ligase</fullName>
    </submittedName>
</protein>
<organism evidence="2 3">
    <name type="scientific">Gossypium arboreum</name>
    <name type="common">Tree cotton</name>
    <name type="synonym">Gossypium nanking</name>
    <dbReference type="NCBI Taxonomy" id="29729"/>
    <lineage>
        <taxon>Eukaryota</taxon>
        <taxon>Viridiplantae</taxon>
        <taxon>Streptophyta</taxon>
        <taxon>Embryophyta</taxon>
        <taxon>Tracheophyta</taxon>
        <taxon>Spermatophyta</taxon>
        <taxon>Magnoliopsida</taxon>
        <taxon>eudicotyledons</taxon>
        <taxon>Gunneridae</taxon>
        <taxon>Pentapetalae</taxon>
        <taxon>rosids</taxon>
        <taxon>malvids</taxon>
        <taxon>Malvales</taxon>
        <taxon>Malvaceae</taxon>
        <taxon>Malvoideae</taxon>
        <taxon>Gossypium</taxon>
    </lineage>
</organism>
<sequence length="164" mass="18595">MHTTRLKSFGCVAEDEELLFGQKVGRLQLFDITHRKKDGSPITTEVAEIMEKLKDKRVEYEAIASSDSSVNLDDIDNQIITEVSSPESSQQYMPLTNQAQVEVKRLRDQMAQMQASTVEQITQLKAKAASREAEAQSKYDELQLQLKVKAATRKAEATRKYEEL</sequence>
<dbReference type="AlphaFoldDB" id="A0A0B0N4R4"/>
<feature type="coiled-coil region" evidence="1">
    <location>
        <begin position="96"/>
        <end position="145"/>
    </location>
</feature>
<dbReference type="GO" id="GO:0016874">
    <property type="term" value="F:ligase activity"/>
    <property type="evidence" value="ECO:0007669"/>
    <property type="project" value="UniProtKB-KW"/>
</dbReference>
<gene>
    <name evidence="2" type="ORF">F383_34139</name>
</gene>
<evidence type="ECO:0000256" key="1">
    <source>
        <dbReference type="SAM" id="Coils"/>
    </source>
</evidence>
<keyword evidence="2" id="KW-0436">Ligase</keyword>
<evidence type="ECO:0000313" key="3">
    <source>
        <dbReference type="Proteomes" id="UP000032142"/>
    </source>
</evidence>
<proteinExistence type="predicted"/>
<dbReference type="Proteomes" id="UP000032142">
    <property type="component" value="Unassembled WGS sequence"/>
</dbReference>
<dbReference type="EMBL" id="JRRC01479426">
    <property type="protein sequence ID" value="KHG07662.1"/>
    <property type="molecule type" value="Genomic_DNA"/>
</dbReference>
<name>A0A0B0N4R4_GOSAR</name>
<keyword evidence="1" id="KW-0175">Coiled coil</keyword>